<comment type="caution">
    <text evidence="6">The sequence shown here is derived from an EMBL/GenBank/DDBJ whole genome shotgun (WGS) entry which is preliminary data.</text>
</comment>
<evidence type="ECO:0000313" key="6">
    <source>
        <dbReference type="EMBL" id="GAA3391675.1"/>
    </source>
</evidence>
<accession>A0ABP6T4F5</accession>
<gene>
    <name evidence="6" type="ORF">GCM10020369_50510</name>
</gene>
<dbReference type="RefSeq" id="WP_345730688.1">
    <property type="nucleotide sequence ID" value="NZ_BAAAYN010000034.1"/>
</dbReference>
<dbReference type="InterPro" id="IPR036390">
    <property type="entry name" value="WH_DNA-bd_sf"/>
</dbReference>
<dbReference type="Gene3D" id="1.10.287.1350">
    <property type="match status" value="1"/>
</dbReference>
<dbReference type="Gene3D" id="3.40.50.150">
    <property type="entry name" value="Vaccinia Virus protein VP39"/>
    <property type="match status" value="1"/>
</dbReference>
<dbReference type="InterPro" id="IPR016461">
    <property type="entry name" value="COMT-like"/>
</dbReference>
<sequence length="356" mass="37680">MDRSAAQSRLAHLMDGYLATQLLYVAASLDLPEALADGPRTADELAEVVDADPAALARVLRGLAAEDVLDEDGDGRFALTELGTLLRDSLRGPAVVRGGLYFRAAAGLLDAVRRGGTAFAHVYGEPFFDYLDQNPDAGSAFQDSMAGRSTREAAQVVAAYDFARVRRVVDVGGGRGVLLAAILGAAPHLSAVLLDRPAVAEQARDRLTSAGLADRCDVVGGDFFASVPAGADTYLLSRVLHDWDDESAVRILAACRRAVPDGGRLLVVDSVLPRFAREQPAAIRMDLHMLLLLGARERTAAEFERLLERSGWLLRRIVPTGAPDALSLLEAVPVPAAGADRDHVGGRASGGLSEGR</sequence>
<keyword evidence="1 6" id="KW-0489">Methyltransferase</keyword>
<dbReference type="PIRSF" id="PIRSF005739">
    <property type="entry name" value="O-mtase"/>
    <property type="match status" value="1"/>
</dbReference>
<evidence type="ECO:0000256" key="1">
    <source>
        <dbReference type="ARBA" id="ARBA00022603"/>
    </source>
</evidence>
<dbReference type="PROSITE" id="PS51683">
    <property type="entry name" value="SAM_OMT_II"/>
    <property type="match status" value="1"/>
</dbReference>
<dbReference type="InterPro" id="IPR029063">
    <property type="entry name" value="SAM-dependent_MTases_sf"/>
</dbReference>
<protein>
    <submittedName>
        <fullName evidence="6">Methyltransferase</fullName>
    </submittedName>
</protein>
<dbReference type="EMBL" id="BAAAYN010000034">
    <property type="protein sequence ID" value="GAA3391675.1"/>
    <property type="molecule type" value="Genomic_DNA"/>
</dbReference>
<organism evidence="6 7">
    <name type="scientific">Cryptosporangium minutisporangium</name>
    <dbReference type="NCBI Taxonomy" id="113569"/>
    <lineage>
        <taxon>Bacteria</taxon>
        <taxon>Bacillati</taxon>
        <taxon>Actinomycetota</taxon>
        <taxon>Actinomycetes</taxon>
        <taxon>Cryptosporangiales</taxon>
        <taxon>Cryptosporangiaceae</taxon>
        <taxon>Cryptosporangium</taxon>
    </lineage>
</organism>
<evidence type="ECO:0000259" key="4">
    <source>
        <dbReference type="Pfam" id="PF00891"/>
    </source>
</evidence>
<keyword evidence="2" id="KW-0808">Transferase</keyword>
<dbReference type="Pfam" id="PF00891">
    <property type="entry name" value="Methyltransf_2"/>
    <property type="match status" value="1"/>
</dbReference>
<dbReference type="PANTHER" id="PTHR43712">
    <property type="entry name" value="PUTATIVE (AFU_ORTHOLOGUE AFUA_4G14580)-RELATED"/>
    <property type="match status" value="1"/>
</dbReference>
<dbReference type="PANTHER" id="PTHR43712:SF2">
    <property type="entry name" value="O-METHYLTRANSFERASE CICE"/>
    <property type="match status" value="1"/>
</dbReference>
<dbReference type="InterPro" id="IPR001077">
    <property type="entry name" value="COMT_C"/>
</dbReference>
<dbReference type="SUPFAM" id="SSF46785">
    <property type="entry name" value="Winged helix' DNA-binding domain"/>
    <property type="match status" value="1"/>
</dbReference>
<evidence type="ECO:0000256" key="2">
    <source>
        <dbReference type="ARBA" id="ARBA00022679"/>
    </source>
</evidence>
<evidence type="ECO:0000313" key="7">
    <source>
        <dbReference type="Proteomes" id="UP001501676"/>
    </source>
</evidence>
<proteinExistence type="predicted"/>
<dbReference type="InterPro" id="IPR012967">
    <property type="entry name" value="COMT_dimerisation"/>
</dbReference>
<reference evidence="7" key="1">
    <citation type="journal article" date="2019" name="Int. J. Syst. Evol. Microbiol.">
        <title>The Global Catalogue of Microorganisms (GCM) 10K type strain sequencing project: providing services to taxonomists for standard genome sequencing and annotation.</title>
        <authorList>
            <consortium name="The Broad Institute Genomics Platform"/>
            <consortium name="The Broad Institute Genome Sequencing Center for Infectious Disease"/>
            <person name="Wu L."/>
            <person name="Ma J."/>
        </authorList>
    </citation>
    <scope>NUCLEOTIDE SEQUENCE [LARGE SCALE GENOMIC DNA]</scope>
    <source>
        <strain evidence="7">JCM 9458</strain>
    </source>
</reference>
<dbReference type="GO" id="GO:0032259">
    <property type="term" value="P:methylation"/>
    <property type="evidence" value="ECO:0007669"/>
    <property type="project" value="UniProtKB-KW"/>
</dbReference>
<dbReference type="InterPro" id="IPR036388">
    <property type="entry name" value="WH-like_DNA-bd_sf"/>
</dbReference>
<dbReference type="Gene3D" id="1.10.10.10">
    <property type="entry name" value="Winged helix-like DNA-binding domain superfamily/Winged helix DNA-binding domain"/>
    <property type="match status" value="1"/>
</dbReference>
<dbReference type="GO" id="GO:0008168">
    <property type="term" value="F:methyltransferase activity"/>
    <property type="evidence" value="ECO:0007669"/>
    <property type="project" value="UniProtKB-KW"/>
</dbReference>
<dbReference type="Proteomes" id="UP001501676">
    <property type="component" value="Unassembled WGS sequence"/>
</dbReference>
<evidence type="ECO:0000256" key="3">
    <source>
        <dbReference type="ARBA" id="ARBA00022691"/>
    </source>
</evidence>
<evidence type="ECO:0000259" key="5">
    <source>
        <dbReference type="Pfam" id="PF08100"/>
    </source>
</evidence>
<keyword evidence="7" id="KW-1185">Reference proteome</keyword>
<dbReference type="SUPFAM" id="SSF53335">
    <property type="entry name" value="S-adenosyl-L-methionine-dependent methyltransferases"/>
    <property type="match status" value="1"/>
</dbReference>
<keyword evidence="3" id="KW-0949">S-adenosyl-L-methionine</keyword>
<feature type="domain" description="O-methyltransferase C-terminal" evidence="4">
    <location>
        <begin position="108"/>
        <end position="312"/>
    </location>
</feature>
<dbReference type="Pfam" id="PF08100">
    <property type="entry name" value="Dimerisation"/>
    <property type="match status" value="1"/>
</dbReference>
<feature type="domain" description="O-methyltransferase dimerisation" evidence="5">
    <location>
        <begin position="12"/>
        <end position="86"/>
    </location>
</feature>
<name>A0ABP6T4F5_9ACTN</name>